<protein>
    <submittedName>
        <fullName evidence="2">Uncharacterized protein</fullName>
    </submittedName>
</protein>
<proteinExistence type="predicted"/>
<evidence type="ECO:0000313" key="2">
    <source>
        <dbReference type="EMBL" id="KAF4637881.1"/>
    </source>
</evidence>
<gene>
    <name evidence="2" type="ORF">G7Y89_g209</name>
</gene>
<organism evidence="2 3">
    <name type="scientific">Cudoniella acicularis</name>
    <dbReference type="NCBI Taxonomy" id="354080"/>
    <lineage>
        <taxon>Eukaryota</taxon>
        <taxon>Fungi</taxon>
        <taxon>Dikarya</taxon>
        <taxon>Ascomycota</taxon>
        <taxon>Pezizomycotina</taxon>
        <taxon>Leotiomycetes</taxon>
        <taxon>Helotiales</taxon>
        <taxon>Tricladiaceae</taxon>
        <taxon>Cudoniella</taxon>
    </lineage>
</organism>
<evidence type="ECO:0000313" key="3">
    <source>
        <dbReference type="Proteomes" id="UP000566819"/>
    </source>
</evidence>
<keyword evidence="3" id="KW-1185">Reference proteome</keyword>
<name>A0A8H4RZ79_9HELO</name>
<evidence type="ECO:0000256" key="1">
    <source>
        <dbReference type="SAM" id="MobiDB-lite"/>
    </source>
</evidence>
<reference evidence="2 3" key="1">
    <citation type="submission" date="2020-03" db="EMBL/GenBank/DDBJ databases">
        <title>Draft Genome Sequence of Cudoniella acicularis.</title>
        <authorList>
            <person name="Buettner E."/>
            <person name="Kellner H."/>
        </authorList>
    </citation>
    <scope>NUCLEOTIDE SEQUENCE [LARGE SCALE GENOMIC DNA]</scope>
    <source>
        <strain evidence="2 3">DSM 108380</strain>
    </source>
</reference>
<comment type="caution">
    <text evidence="2">The sequence shown here is derived from an EMBL/GenBank/DDBJ whole genome shotgun (WGS) entry which is preliminary data.</text>
</comment>
<feature type="region of interest" description="Disordered" evidence="1">
    <location>
        <begin position="125"/>
        <end position="147"/>
    </location>
</feature>
<dbReference type="Proteomes" id="UP000566819">
    <property type="component" value="Unassembled WGS sequence"/>
</dbReference>
<dbReference type="EMBL" id="JAAMPI010000007">
    <property type="protein sequence ID" value="KAF4637881.1"/>
    <property type="molecule type" value="Genomic_DNA"/>
</dbReference>
<sequence length="147" mass="16499">MLSDKVSGISDLNIGRKDHKDRRQVLRTICSLDGGQDSRSRELFRWLKLAADYIFSALHDFVDYTNIYSLDVTALQRHEGPDVTWGRICKKVLYYEETKLRREEGRGGPEGALYTGGECWQARARDKGSGAASQPPVAYSATLSESP</sequence>
<dbReference type="AlphaFoldDB" id="A0A8H4RZ79"/>
<accession>A0A8H4RZ79</accession>